<sequence length="248" mass="29103">MQMIRKFYEKIYLCSNKVTQDNFILKFSSIQEAKRKKNGKRTKAMKYYILGDKGAKVPGVLKRFYESGGQMPVENRGGDRNTYKFTAKKLSVQWFIESFKGQESQYCRSKNMHRVYLSAELNIRKMWRIYNESHEPDLQVKQHFLRNVFNKYYNIGFGTPRTDVCSTCTEIGERLKAEKDVANKNQFIIEKRIHRLKYKAFYRILQEADGLLTISFDCQKNQALPKFPDQSGLLLITVDSLVSTILLL</sequence>
<reference evidence="1" key="1">
    <citation type="submission" date="2021-02" db="EMBL/GenBank/DDBJ databases">
        <authorList>
            <person name="Steward A R."/>
        </authorList>
    </citation>
    <scope>NUCLEOTIDE SEQUENCE</scope>
</reference>
<evidence type="ECO:0000313" key="1">
    <source>
        <dbReference type="EMBL" id="CAF4757729.1"/>
    </source>
</evidence>
<proteinExistence type="predicted"/>
<accession>A0A821LVU0</accession>
<dbReference type="AlphaFoldDB" id="A0A821LVU0"/>
<keyword evidence="2" id="KW-1185">Reference proteome</keyword>
<dbReference type="EMBL" id="CAJOBZ010000002">
    <property type="protein sequence ID" value="CAF4757729.1"/>
    <property type="molecule type" value="Genomic_DNA"/>
</dbReference>
<name>A0A821LVU0_9NEOP</name>
<dbReference type="PANTHER" id="PTHR10773:SF19">
    <property type="match status" value="1"/>
</dbReference>
<dbReference type="PANTHER" id="PTHR10773">
    <property type="entry name" value="DNA-DIRECTED RNA POLYMERASES I, II, AND III SUBUNIT RPABC2"/>
    <property type="match status" value="1"/>
</dbReference>
<comment type="caution">
    <text evidence="1">The sequence shown here is derived from an EMBL/GenBank/DDBJ whole genome shotgun (WGS) entry which is preliminary data.</text>
</comment>
<gene>
    <name evidence="1" type="ORF">PMACD_LOCUS1118</name>
</gene>
<organism evidence="1 2">
    <name type="scientific">Pieris macdunnoughi</name>
    <dbReference type="NCBI Taxonomy" id="345717"/>
    <lineage>
        <taxon>Eukaryota</taxon>
        <taxon>Metazoa</taxon>
        <taxon>Ecdysozoa</taxon>
        <taxon>Arthropoda</taxon>
        <taxon>Hexapoda</taxon>
        <taxon>Insecta</taxon>
        <taxon>Pterygota</taxon>
        <taxon>Neoptera</taxon>
        <taxon>Endopterygota</taxon>
        <taxon>Lepidoptera</taxon>
        <taxon>Glossata</taxon>
        <taxon>Ditrysia</taxon>
        <taxon>Papilionoidea</taxon>
        <taxon>Pieridae</taxon>
        <taxon>Pierinae</taxon>
        <taxon>Pieris</taxon>
    </lineage>
</organism>
<dbReference type="Proteomes" id="UP000663880">
    <property type="component" value="Unassembled WGS sequence"/>
</dbReference>
<evidence type="ECO:0000313" key="2">
    <source>
        <dbReference type="Proteomes" id="UP000663880"/>
    </source>
</evidence>
<protein>
    <submittedName>
        <fullName evidence="1">Uncharacterized protein</fullName>
    </submittedName>
</protein>
<dbReference type="OrthoDB" id="6779410at2759"/>